<sequence>MDLVLCTEVAEAGNLKEFQKLVDEEPTRLVYRDPHGQTPLHRAASRDHVDIIRFILDRGADPNLTDDEGNTALHVAVENGALAALHCLLERGADGNALNNDMMGPIHLATQLNQVHVLEEMVKHKSEVTPLLRGKHGRTALHIAAIYDHADCARVLLSQLAVCPKVCCDNGYYPIHEAAKNGSANTLKAILDFGMSLGITRECLMMLYDADGNVPLHSAVHAGDIKAVQLCLESGALISTQQHDLSTPVHLACSQGALEIVKLMFEFQPEQKKLCLKIGDAQDMTPLHYAAMFDHRELAQYLIREGANLAARDKEGRTAVLLAAVRGAWDTLSALLSLNPAVTDTDVCNRNLMHHIVLSGGNLETFTNQICQLKHGCKLINMLNERDFLGCTPMHYASRTGHLKTIQSLLRLGAAINLKNNDNQSPLHFAAKYGRYNTVRQLLDNTRGHLIINEMDGEGRTPLHIASQSGHTRVVQLLLVRGALLHRDHRGRTPLHYSAMNGYTHTMEQLLAVHSHLLDQTDREGNSALHLAAANNRASAANLLLTLNCQLARNTRDQTAVDCALFYKHSEVTMAMVTHVTRCDDVMRCKLKLYGCLLEALTATMPDVMMVVLDRGITRSKFSEDSKSYYVRYNFEYLQDMGKICFSQPKNPVPLPVMNLMVRYGREDLMSHPLCVKYLENKWNSYGMYFHLMNLAIYTIFLIFITITSVFMMSGRVLNNSTDHYHVVRHLEAGRISSKTAVVVMAFVVFNVIKEFLQMWQQRGKYLADPINLLEWILYFSAGTLAVSQLHPSHMEPSCAYIAAAVAVFLAWFNYLLYLQRDVTVSQIGLAVGDIETVRRNAQMKRLTMQVEMHTDLERKLPQRLIRMVDKMELLDYPNQRCSRNLVMSTVRRWLSNPREVAKQTPPPMEQQRALEPTEDTDDINFDNCGQSTHVREIKKMMEQQINLLRLVIKKMDIHEENDDFDDMSFSTLERPLTAAHLLSSPNMDIRRSPRPTRQT</sequence>
<feature type="repeat" description="ANK" evidence="13">
    <location>
        <begin position="524"/>
        <end position="556"/>
    </location>
</feature>
<dbReference type="PROSITE" id="PS50088">
    <property type="entry name" value="ANK_REPEAT"/>
    <property type="match status" value="11"/>
</dbReference>
<evidence type="ECO:0000256" key="12">
    <source>
        <dbReference type="ARBA" id="ARBA00023303"/>
    </source>
</evidence>
<evidence type="ECO:0000256" key="10">
    <source>
        <dbReference type="ARBA" id="ARBA00023180"/>
    </source>
</evidence>
<feature type="region of interest" description="Disordered" evidence="14">
    <location>
        <begin position="901"/>
        <end position="924"/>
    </location>
</feature>
<keyword evidence="2" id="KW-0813">Transport</keyword>
<evidence type="ECO:0000256" key="13">
    <source>
        <dbReference type="PROSITE-ProRule" id="PRU00023"/>
    </source>
</evidence>
<keyword evidence="6" id="KW-0677">Repeat</keyword>
<feature type="repeat" description="ANK" evidence="13">
    <location>
        <begin position="389"/>
        <end position="421"/>
    </location>
</feature>
<feature type="repeat" description="ANK" evidence="13">
    <location>
        <begin position="458"/>
        <end position="490"/>
    </location>
</feature>
<keyword evidence="3" id="KW-0268">Exocytosis</keyword>
<proteinExistence type="predicted"/>
<dbReference type="PANTHER" id="PTHR47143">
    <property type="entry name" value="TRANSIENT RECEPTOR POTENTIAL CATION CHANNEL PROTEIN PAINLESS"/>
    <property type="match status" value="1"/>
</dbReference>
<dbReference type="SMART" id="SM00248">
    <property type="entry name" value="ANK"/>
    <property type="match status" value="15"/>
</dbReference>
<feature type="transmembrane region" description="Helical" evidence="15">
    <location>
        <begin position="733"/>
        <end position="753"/>
    </location>
</feature>
<keyword evidence="11" id="KW-1053">Target membrane</keyword>
<keyword evidence="15" id="KW-0472">Membrane</keyword>
<evidence type="ECO:0000256" key="4">
    <source>
        <dbReference type="ARBA" id="ARBA00022537"/>
    </source>
</evidence>
<evidence type="ECO:0000256" key="11">
    <source>
        <dbReference type="ARBA" id="ARBA00023298"/>
    </source>
</evidence>
<keyword evidence="12" id="KW-0407">Ion channel</keyword>
<evidence type="ECO:0000256" key="5">
    <source>
        <dbReference type="ARBA" id="ARBA00022606"/>
    </source>
</evidence>
<feature type="repeat" description="ANK" evidence="13">
    <location>
        <begin position="282"/>
        <end position="314"/>
    </location>
</feature>
<dbReference type="PRINTS" id="PR01415">
    <property type="entry name" value="ANKYRIN"/>
</dbReference>
<evidence type="ECO:0000256" key="7">
    <source>
        <dbReference type="ARBA" id="ARBA00023028"/>
    </source>
</evidence>
<evidence type="ECO:0000256" key="6">
    <source>
        <dbReference type="ARBA" id="ARBA00022737"/>
    </source>
</evidence>
<dbReference type="Pfam" id="PF12796">
    <property type="entry name" value="Ank_2"/>
    <property type="match status" value="5"/>
</dbReference>
<evidence type="ECO:0000256" key="9">
    <source>
        <dbReference type="ARBA" id="ARBA00023065"/>
    </source>
</evidence>
<accession>A0ABY6LQ08</accession>
<dbReference type="PROSITE" id="PS50297">
    <property type="entry name" value="ANK_REP_REGION"/>
    <property type="match status" value="10"/>
</dbReference>
<dbReference type="EMBL" id="CP092883">
    <property type="protein sequence ID" value="UYV81943.1"/>
    <property type="molecule type" value="Genomic_DNA"/>
</dbReference>
<feature type="repeat" description="ANK" evidence="13">
    <location>
        <begin position="136"/>
        <end position="158"/>
    </location>
</feature>
<keyword evidence="4" id="KW-1052">Target cell membrane</keyword>
<gene>
    <name evidence="16" type="ORF">LAZ67_21000208</name>
</gene>
<reference evidence="16 17" key="1">
    <citation type="submission" date="2022-01" db="EMBL/GenBank/DDBJ databases">
        <title>A chromosomal length assembly of Cordylochernes scorpioides.</title>
        <authorList>
            <person name="Zeh D."/>
            <person name="Zeh J."/>
        </authorList>
    </citation>
    <scope>NUCLEOTIDE SEQUENCE [LARGE SCALE GENOMIC DNA]</scope>
    <source>
        <strain evidence="16">IN4F17</strain>
        <tissue evidence="16">Whole Body</tissue>
    </source>
</reference>
<dbReference type="InterPro" id="IPR052076">
    <property type="entry name" value="TRP_cation_channel"/>
</dbReference>
<feature type="repeat" description="ANK" evidence="13">
    <location>
        <begin position="35"/>
        <end position="67"/>
    </location>
</feature>
<dbReference type="Gene3D" id="1.25.40.20">
    <property type="entry name" value="Ankyrin repeat-containing domain"/>
    <property type="match status" value="3"/>
</dbReference>
<keyword evidence="15" id="KW-0812">Transmembrane</keyword>
<keyword evidence="15" id="KW-1133">Transmembrane helix</keyword>
<feature type="repeat" description="ANK" evidence="13">
    <location>
        <begin position="68"/>
        <end position="100"/>
    </location>
</feature>
<evidence type="ECO:0000256" key="3">
    <source>
        <dbReference type="ARBA" id="ARBA00022483"/>
    </source>
</evidence>
<keyword evidence="7" id="KW-0638">Presynaptic neurotoxin</keyword>
<keyword evidence="5" id="KW-0716">Sensory transduction</keyword>
<evidence type="ECO:0000256" key="8">
    <source>
        <dbReference type="ARBA" id="ARBA00023043"/>
    </source>
</evidence>
<feature type="repeat" description="ANK" evidence="13">
    <location>
        <begin position="422"/>
        <end position="445"/>
    </location>
</feature>
<evidence type="ECO:0000256" key="1">
    <source>
        <dbReference type="ARBA" id="ARBA00004175"/>
    </source>
</evidence>
<keyword evidence="9" id="KW-0406">Ion transport</keyword>
<keyword evidence="7" id="KW-0528">Neurotoxin</keyword>
<feature type="transmembrane region" description="Helical" evidence="15">
    <location>
        <begin position="798"/>
        <end position="818"/>
    </location>
</feature>
<keyword evidence="7" id="KW-0800">Toxin</keyword>
<dbReference type="Proteomes" id="UP001235939">
    <property type="component" value="Chromosome 21"/>
</dbReference>
<evidence type="ECO:0000313" key="16">
    <source>
        <dbReference type="EMBL" id="UYV81943.1"/>
    </source>
</evidence>
<protein>
    <submittedName>
        <fullName evidence="16">TRPA1</fullName>
    </submittedName>
</protein>
<evidence type="ECO:0000256" key="2">
    <source>
        <dbReference type="ARBA" id="ARBA00022448"/>
    </source>
</evidence>
<keyword evidence="8 13" id="KW-0040">ANK repeat</keyword>
<dbReference type="PANTHER" id="PTHR47143:SF1">
    <property type="entry name" value="ION_TRANS DOMAIN-CONTAINING PROTEIN"/>
    <property type="match status" value="1"/>
</dbReference>
<evidence type="ECO:0000313" key="17">
    <source>
        <dbReference type="Proteomes" id="UP001235939"/>
    </source>
</evidence>
<feature type="repeat" description="ANK" evidence="13">
    <location>
        <begin position="211"/>
        <end position="243"/>
    </location>
</feature>
<dbReference type="InterPro" id="IPR036770">
    <property type="entry name" value="Ankyrin_rpt-contain_sf"/>
</dbReference>
<keyword evidence="17" id="KW-1185">Reference proteome</keyword>
<feature type="repeat" description="ANK" evidence="13">
    <location>
        <begin position="170"/>
        <end position="202"/>
    </location>
</feature>
<dbReference type="InterPro" id="IPR002110">
    <property type="entry name" value="Ankyrin_rpt"/>
</dbReference>
<feature type="repeat" description="ANK" evidence="13">
    <location>
        <begin position="490"/>
        <end position="511"/>
    </location>
</feature>
<feature type="transmembrane region" description="Helical" evidence="15">
    <location>
        <begin position="692"/>
        <end position="713"/>
    </location>
</feature>
<keyword evidence="10" id="KW-0325">Glycoprotein</keyword>
<name>A0ABY6LQ08_9ARAC</name>
<comment type="subcellular location">
    <subcellularLocation>
        <location evidence="1">Target cell membrane</location>
    </subcellularLocation>
</comment>
<evidence type="ECO:0000256" key="15">
    <source>
        <dbReference type="SAM" id="Phobius"/>
    </source>
</evidence>
<dbReference type="SUPFAM" id="SSF48403">
    <property type="entry name" value="Ankyrin repeat"/>
    <property type="match status" value="2"/>
</dbReference>
<organism evidence="16 17">
    <name type="scientific">Cordylochernes scorpioides</name>
    <dbReference type="NCBI Taxonomy" id="51811"/>
    <lineage>
        <taxon>Eukaryota</taxon>
        <taxon>Metazoa</taxon>
        <taxon>Ecdysozoa</taxon>
        <taxon>Arthropoda</taxon>
        <taxon>Chelicerata</taxon>
        <taxon>Arachnida</taxon>
        <taxon>Pseudoscorpiones</taxon>
        <taxon>Cheliferoidea</taxon>
        <taxon>Chernetidae</taxon>
        <taxon>Cordylochernes</taxon>
    </lineage>
</organism>
<evidence type="ECO:0000256" key="14">
    <source>
        <dbReference type="SAM" id="MobiDB-lite"/>
    </source>
</evidence>